<dbReference type="EMBL" id="FMCW01000037">
    <property type="protein sequence ID" value="SCF17117.1"/>
    <property type="molecule type" value="Genomic_DNA"/>
</dbReference>
<dbReference type="Proteomes" id="UP000199375">
    <property type="component" value="Unassembled WGS sequence"/>
</dbReference>
<feature type="non-terminal residue" evidence="2">
    <location>
        <position position="1"/>
    </location>
</feature>
<evidence type="ECO:0000313" key="1">
    <source>
        <dbReference type="EMBL" id="SCE88659.1"/>
    </source>
</evidence>
<gene>
    <name evidence="1" type="ORF">GA0070558_1121</name>
    <name evidence="2" type="ORF">GA0070558_13757</name>
</gene>
<dbReference type="EMBL" id="FMCW01000012">
    <property type="protein sequence ID" value="SCE88659.1"/>
    <property type="molecule type" value="Genomic_DNA"/>
</dbReference>
<evidence type="ECO:0000313" key="3">
    <source>
        <dbReference type="Proteomes" id="UP000199375"/>
    </source>
</evidence>
<sequence length="62" mass="7120">LLAFDGDLARCEPKQLRYRVLHTAARLVHGQRRRRLRIPTTWPWADQITTAFTRIAAIPAPG</sequence>
<name>A0A1C4Y8P8_9ACTN</name>
<dbReference type="AlphaFoldDB" id="A0A1C4Y8P8"/>
<evidence type="ECO:0000313" key="2">
    <source>
        <dbReference type="EMBL" id="SCF17117.1"/>
    </source>
</evidence>
<reference evidence="2 3" key="1">
    <citation type="submission" date="2016-06" db="EMBL/GenBank/DDBJ databases">
        <authorList>
            <person name="Kjaerup R.B."/>
            <person name="Dalgaard T.S."/>
            <person name="Juul-Madsen H.R."/>
        </authorList>
    </citation>
    <scope>NUCLEOTIDE SEQUENCE [LARGE SCALE GENOMIC DNA]</scope>
    <source>
        <strain evidence="2 3">DSM 45626</strain>
    </source>
</reference>
<proteinExistence type="predicted"/>
<protein>
    <submittedName>
        <fullName evidence="2">Uncharacterized protein</fullName>
    </submittedName>
</protein>
<accession>A0A1C4Y8P8</accession>
<organism evidence="2 3">
    <name type="scientific">Micromonospora haikouensis</name>
    <dbReference type="NCBI Taxonomy" id="686309"/>
    <lineage>
        <taxon>Bacteria</taxon>
        <taxon>Bacillati</taxon>
        <taxon>Actinomycetota</taxon>
        <taxon>Actinomycetes</taxon>
        <taxon>Micromonosporales</taxon>
        <taxon>Micromonosporaceae</taxon>
        <taxon>Micromonospora</taxon>
    </lineage>
</organism>